<evidence type="ECO:0000256" key="1">
    <source>
        <dbReference type="SAM" id="Coils"/>
    </source>
</evidence>
<dbReference type="RefSeq" id="WP_153247616.1">
    <property type="nucleotide sequence ID" value="NZ_CP044205.1"/>
</dbReference>
<dbReference type="EMBL" id="CP044205">
    <property type="protein sequence ID" value="QFY41632.1"/>
    <property type="molecule type" value="Genomic_DNA"/>
</dbReference>
<evidence type="ECO:0000256" key="2">
    <source>
        <dbReference type="SAM" id="MobiDB-lite"/>
    </source>
</evidence>
<dbReference type="Proteomes" id="UP000325755">
    <property type="component" value="Chromosome"/>
</dbReference>
<protein>
    <submittedName>
        <fullName evidence="3">Uncharacterized protein</fullName>
    </submittedName>
</protein>
<proteinExistence type="predicted"/>
<evidence type="ECO:0000313" key="3">
    <source>
        <dbReference type="EMBL" id="QFY41632.1"/>
    </source>
</evidence>
<evidence type="ECO:0000313" key="4">
    <source>
        <dbReference type="Proteomes" id="UP000325755"/>
    </source>
</evidence>
<dbReference type="InParanoid" id="A0A5Q0BES3"/>
<gene>
    <name evidence="3" type="ORF">F6R98_02505</name>
</gene>
<feature type="coiled-coil region" evidence="1">
    <location>
        <begin position="135"/>
        <end position="169"/>
    </location>
</feature>
<organism evidence="3 4">
    <name type="scientific">Candidatus Methylospira mobilis</name>
    <dbReference type="NCBI Taxonomy" id="1808979"/>
    <lineage>
        <taxon>Bacteria</taxon>
        <taxon>Pseudomonadati</taxon>
        <taxon>Pseudomonadota</taxon>
        <taxon>Gammaproteobacteria</taxon>
        <taxon>Methylococcales</taxon>
        <taxon>Methylococcaceae</taxon>
        <taxon>Candidatus Methylospira</taxon>
    </lineage>
</organism>
<reference evidence="3 4" key="1">
    <citation type="submission" date="2019-09" db="EMBL/GenBank/DDBJ databases">
        <title>Ecophysiology of the spiral-shaped methanotroph Methylospira mobilis as revealed by the complete genome sequence.</title>
        <authorList>
            <person name="Oshkin I.Y."/>
            <person name="Dedysh S.N."/>
            <person name="Miroshnikov K."/>
            <person name="Danilova O.V."/>
            <person name="Hakobyan A."/>
            <person name="Liesack W."/>
        </authorList>
    </citation>
    <scope>NUCLEOTIDE SEQUENCE [LARGE SCALE GENOMIC DNA]</scope>
    <source>
        <strain evidence="3 4">Shm1</strain>
    </source>
</reference>
<dbReference type="AlphaFoldDB" id="A0A5Q0BES3"/>
<name>A0A5Q0BES3_9GAMM</name>
<keyword evidence="1" id="KW-0175">Coiled coil</keyword>
<sequence>MTESKEFAENRPLALSNEERATLNLSPKILARMRRISEFYDETLSREYREAEMRAERAVFDKITSESDHYIESNPEPVTVTSTYLPLEQQDKMEALEQKIYHFGRQISALQQVHDQKESSAQKFADRLGRNDDALAGHEQEIAILKLELEQIKKENDHFKLEIEEIREIVRSLAPAPPDPGITRISPTVSHATEPREQSIETMEAEPAGYEAPSQEDTAEDEALAPEEHSFTPESYFPEPEEQSPHSGAILLKLEDEPLESDLQEQPTSEITFDTLLHHYNITRPELVSTLQNRFESWDEKTLKELAMHMYLAYKAGNIPATLDELINTAYVKLRFSERNGSE</sequence>
<keyword evidence="4" id="KW-1185">Reference proteome</keyword>
<accession>A0A5Q0BES3</accession>
<feature type="region of interest" description="Disordered" evidence="2">
    <location>
        <begin position="174"/>
        <end position="246"/>
    </location>
</feature>
<dbReference type="KEGG" id="mmob:F6R98_02505"/>